<dbReference type="RefSeq" id="WP_016482636.1">
    <property type="nucleotide sequence ID" value="NC_021487.1"/>
</dbReference>
<dbReference type="GO" id="GO:0016020">
    <property type="term" value="C:membrane"/>
    <property type="evidence" value="ECO:0007669"/>
    <property type="project" value="UniProtKB-SubCell"/>
</dbReference>
<dbReference type="eggNOG" id="COG1612">
    <property type="taxonomic scope" value="Bacteria"/>
</dbReference>
<comment type="subcellular location">
    <subcellularLocation>
        <location evidence="1">Membrane</location>
        <topology evidence="1">Multi-pass membrane protein</topology>
    </subcellularLocation>
</comment>
<reference evidence="14" key="1">
    <citation type="submission" date="2013-03" db="EMBL/GenBank/DDBJ databases">
        <title>Genome sequence of Chthonomonas calidirosea, the first sequenced genome from the Armatimonadetes phylum (formally candidate division OP10).</title>
        <authorList>
            <person name="Lee K.C.Y."/>
            <person name="Morgan X.C."/>
            <person name="Dunfield P.F."/>
            <person name="Tamas I."/>
            <person name="Houghton K.M."/>
            <person name="Vyssotski M."/>
            <person name="Ryan J.L.J."/>
            <person name="Lagutin K."/>
            <person name="McDonald I.R."/>
            <person name="Stott M.B."/>
        </authorList>
    </citation>
    <scope>NUCLEOTIDE SEQUENCE [LARGE SCALE GENOMIC DNA]</scope>
    <source>
        <strain evidence="14">DSM 23976 / ICMP 18418 / T49</strain>
    </source>
</reference>
<dbReference type="AlphaFoldDB" id="S0ETZ6"/>
<keyword evidence="8" id="KW-0350">Heme biosynthesis</keyword>
<dbReference type="InParanoid" id="S0ETZ6"/>
<keyword evidence="9 12" id="KW-0472">Membrane</keyword>
<evidence type="ECO:0000256" key="8">
    <source>
        <dbReference type="ARBA" id="ARBA00023133"/>
    </source>
</evidence>
<keyword evidence="4" id="KW-0479">Metal-binding</keyword>
<proteinExistence type="predicted"/>
<dbReference type="HOGENOM" id="CLU_053655_0_0_0"/>
<evidence type="ECO:0000256" key="11">
    <source>
        <dbReference type="ARBA" id="ARBA00023444"/>
    </source>
</evidence>
<evidence type="ECO:0000256" key="5">
    <source>
        <dbReference type="ARBA" id="ARBA00022989"/>
    </source>
</evidence>
<sequence>MKFQAQRFWRALLSRLAATRSHFPTYAWIVLGYNILVIVWGQVVLASGSGDGCGDRWPLCGDHLIPTFKRLATVIEYLHRLSTGVDTLFLLILVGWAFLAFPKRHPARFGALLALLFTFFEALLGAILVLFGLVDKNTSVARVIAMSAHQSNTLLLLASIALTAWWGAGGARVQWRDQGIVAKLLLGLLIAVPIVAISGAIAGLADTLYPAHNLAQAIGDDFRSGTPYLIHLRTFHPFLAIIVMVFACYVASRIWQLRPTLHTKRYAQRVYLLFLIELTAGIINLSLLAPIWARGLHLLIADLLWVNVVLLAAAALPKHYVATRNA</sequence>
<keyword evidence="3 12" id="KW-0812">Transmembrane</keyword>
<evidence type="ECO:0000256" key="10">
    <source>
        <dbReference type="ARBA" id="ARBA00023157"/>
    </source>
</evidence>
<keyword evidence="7" id="KW-0408">Iron</keyword>
<feature type="transmembrane region" description="Helical" evidence="12">
    <location>
        <begin position="298"/>
        <end position="316"/>
    </location>
</feature>
<dbReference type="FunCoup" id="S0ETZ6">
    <property type="interactions" value="121"/>
</dbReference>
<keyword evidence="6" id="KW-0560">Oxidoreductase</keyword>
<evidence type="ECO:0000256" key="6">
    <source>
        <dbReference type="ARBA" id="ARBA00023002"/>
    </source>
</evidence>
<feature type="transmembrane region" description="Helical" evidence="12">
    <location>
        <begin position="111"/>
        <end position="134"/>
    </location>
</feature>
<dbReference type="InterPro" id="IPR050450">
    <property type="entry name" value="COX15/CtaA_HemeA_synthase"/>
</dbReference>
<feature type="transmembrane region" description="Helical" evidence="12">
    <location>
        <begin position="21"/>
        <end position="41"/>
    </location>
</feature>
<evidence type="ECO:0000256" key="7">
    <source>
        <dbReference type="ARBA" id="ARBA00023004"/>
    </source>
</evidence>
<protein>
    <submittedName>
        <fullName evidence="13">Uncharacterized protein required for cytochrome oxidase assembly</fullName>
    </submittedName>
</protein>
<keyword evidence="10" id="KW-1015">Disulfide bond</keyword>
<comment type="pathway">
    <text evidence="11">Porphyrin-containing compound metabolism.</text>
</comment>
<keyword evidence="14" id="KW-1185">Reference proteome</keyword>
<dbReference type="Proteomes" id="UP000014227">
    <property type="component" value="Chromosome I"/>
</dbReference>
<evidence type="ECO:0000256" key="1">
    <source>
        <dbReference type="ARBA" id="ARBA00004141"/>
    </source>
</evidence>
<feature type="transmembrane region" description="Helical" evidence="12">
    <location>
        <begin position="154"/>
        <end position="173"/>
    </location>
</feature>
<evidence type="ECO:0000256" key="9">
    <source>
        <dbReference type="ARBA" id="ARBA00023136"/>
    </source>
</evidence>
<evidence type="ECO:0000256" key="3">
    <source>
        <dbReference type="ARBA" id="ARBA00022692"/>
    </source>
</evidence>
<evidence type="ECO:0000313" key="13">
    <source>
        <dbReference type="EMBL" id="CCW35095.1"/>
    </source>
</evidence>
<dbReference type="InterPro" id="IPR003780">
    <property type="entry name" value="COX15/CtaA_fam"/>
</dbReference>
<name>S0ETZ6_CHTCT</name>
<feature type="transmembrane region" description="Helical" evidence="12">
    <location>
        <begin position="230"/>
        <end position="250"/>
    </location>
</feature>
<evidence type="ECO:0000256" key="12">
    <source>
        <dbReference type="SAM" id="Phobius"/>
    </source>
</evidence>
<feature type="transmembrane region" description="Helical" evidence="12">
    <location>
        <begin position="77"/>
        <end position="99"/>
    </location>
</feature>
<accession>S0ETZ6</accession>
<gene>
    <name evidence="13" type="ORF">CCALI_01277</name>
</gene>
<feature type="transmembrane region" description="Helical" evidence="12">
    <location>
        <begin position="185"/>
        <end position="205"/>
    </location>
</feature>
<dbReference type="PATRIC" id="fig|1303518.3.peg.1301"/>
<dbReference type="KEGG" id="ccz:CCALI_01277"/>
<keyword evidence="2" id="KW-1003">Cell membrane</keyword>
<dbReference type="GO" id="GO:0016491">
    <property type="term" value="F:oxidoreductase activity"/>
    <property type="evidence" value="ECO:0007669"/>
    <property type="project" value="UniProtKB-KW"/>
</dbReference>
<evidence type="ECO:0000256" key="4">
    <source>
        <dbReference type="ARBA" id="ARBA00022723"/>
    </source>
</evidence>
<dbReference type="GO" id="GO:0006784">
    <property type="term" value="P:heme A biosynthetic process"/>
    <property type="evidence" value="ECO:0007669"/>
    <property type="project" value="InterPro"/>
</dbReference>
<dbReference type="GO" id="GO:0046872">
    <property type="term" value="F:metal ion binding"/>
    <property type="evidence" value="ECO:0007669"/>
    <property type="project" value="UniProtKB-KW"/>
</dbReference>
<dbReference type="EMBL" id="HF951689">
    <property type="protein sequence ID" value="CCW35095.1"/>
    <property type="molecule type" value="Genomic_DNA"/>
</dbReference>
<evidence type="ECO:0000313" key="14">
    <source>
        <dbReference type="Proteomes" id="UP000014227"/>
    </source>
</evidence>
<keyword evidence="5 12" id="KW-1133">Transmembrane helix</keyword>
<dbReference type="STRING" id="454171.CP488_02818"/>
<dbReference type="PANTHER" id="PTHR35457">
    <property type="entry name" value="HEME A SYNTHASE"/>
    <property type="match status" value="1"/>
</dbReference>
<dbReference type="Pfam" id="PF02628">
    <property type="entry name" value="COX15-CtaA"/>
    <property type="match status" value="1"/>
</dbReference>
<dbReference type="PANTHER" id="PTHR35457:SF1">
    <property type="entry name" value="HEME A SYNTHASE"/>
    <property type="match status" value="1"/>
</dbReference>
<evidence type="ECO:0000256" key="2">
    <source>
        <dbReference type="ARBA" id="ARBA00022475"/>
    </source>
</evidence>
<organism evidence="13 14">
    <name type="scientific">Chthonomonas calidirosea (strain DSM 23976 / ICMP 18418 / T49)</name>
    <dbReference type="NCBI Taxonomy" id="1303518"/>
    <lineage>
        <taxon>Bacteria</taxon>
        <taxon>Bacillati</taxon>
        <taxon>Armatimonadota</taxon>
        <taxon>Chthonomonadia</taxon>
        <taxon>Chthonomonadales</taxon>
        <taxon>Chthonomonadaceae</taxon>
        <taxon>Chthonomonas</taxon>
    </lineage>
</organism>
<feature type="transmembrane region" description="Helical" evidence="12">
    <location>
        <begin position="270"/>
        <end position="292"/>
    </location>
</feature>